<dbReference type="Pfam" id="PF09851">
    <property type="entry name" value="SHOCT"/>
    <property type="match status" value="1"/>
</dbReference>
<comment type="caution">
    <text evidence="3">The sequence shown here is derived from an EMBL/GenBank/DDBJ whole genome shotgun (WGS) entry which is preliminary data.</text>
</comment>
<organism evidence="3 4">
    <name type="scientific">Mesobacillus stamsii</name>
    <dbReference type="NCBI Taxonomy" id="225347"/>
    <lineage>
        <taxon>Bacteria</taxon>
        <taxon>Bacillati</taxon>
        <taxon>Bacillota</taxon>
        <taxon>Bacilli</taxon>
        <taxon>Bacillales</taxon>
        <taxon>Bacillaceae</taxon>
        <taxon>Mesobacillus</taxon>
    </lineage>
</organism>
<dbReference type="Proteomes" id="UP001242313">
    <property type="component" value="Unassembled WGS sequence"/>
</dbReference>
<dbReference type="RefSeq" id="WP_241768438.1">
    <property type="nucleotide sequence ID" value="NZ_JAUSUN010000002.1"/>
</dbReference>
<proteinExistence type="predicted"/>
<gene>
    <name evidence="3" type="ORF">J2S25_000517</name>
</gene>
<feature type="transmembrane region" description="Helical" evidence="1">
    <location>
        <begin position="84"/>
        <end position="112"/>
    </location>
</feature>
<sequence>MDGSRRSSSPLVTKKLDFTENRSPIQPIGDRLTQGDISPKRVSKITSKQQFLLLHTFYKFLKENESIKKWKGEKEMMMGPGYGYFGGFGMGGGSLMMIIVFLAVGYLLYLAFNQNRRSEQTLPLQSMNNQAMDLAKGRLARGEITVEEFEKMKANLL</sequence>
<evidence type="ECO:0000313" key="4">
    <source>
        <dbReference type="Proteomes" id="UP001242313"/>
    </source>
</evidence>
<protein>
    <submittedName>
        <fullName evidence="3">Membrane protein</fullName>
    </submittedName>
</protein>
<name>A0ABU0FR07_9BACI</name>
<evidence type="ECO:0000313" key="3">
    <source>
        <dbReference type="EMBL" id="MDQ0412337.1"/>
    </source>
</evidence>
<keyword evidence="1" id="KW-0472">Membrane</keyword>
<feature type="domain" description="SHOCT" evidence="2">
    <location>
        <begin position="131"/>
        <end position="157"/>
    </location>
</feature>
<accession>A0ABU0FR07</accession>
<keyword evidence="1" id="KW-1133">Transmembrane helix</keyword>
<keyword evidence="4" id="KW-1185">Reference proteome</keyword>
<dbReference type="EMBL" id="JAUSUN010000002">
    <property type="protein sequence ID" value="MDQ0412337.1"/>
    <property type="molecule type" value="Genomic_DNA"/>
</dbReference>
<evidence type="ECO:0000259" key="2">
    <source>
        <dbReference type="Pfam" id="PF09851"/>
    </source>
</evidence>
<reference evidence="3 4" key="1">
    <citation type="submission" date="2023-07" db="EMBL/GenBank/DDBJ databases">
        <title>Genomic Encyclopedia of Type Strains, Phase IV (KMG-IV): sequencing the most valuable type-strain genomes for metagenomic binning, comparative biology and taxonomic classification.</title>
        <authorList>
            <person name="Goeker M."/>
        </authorList>
    </citation>
    <scope>NUCLEOTIDE SEQUENCE [LARGE SCALE GENOMIC DNA]</scope>
    <source>
        <strain evidence="3 4">DSM 19598</strain>
    </source>
</reference>
<evidence type="ECO:0000256" key="1">
    <source>
        <dbReference type="SAM" id="Phobius"/>
    </source>
</evidence>
<dbReference type="InterPro" id="IPR018649">
    <property type="entry name" value="SHOCT"/>
</dbReference>
<keyword evidence="1" id="KW-0812">Transmembrane</keyword>